<name>A0ABZ2J4B8_9CHLR</name>
<evidence type="ECO:0000313" key="6">
    <source>
        <dbReference type="EMBL" id="WWX25752.1"/>
    </source>
</evidence>
<evidence type="ECO:0000256" key="1">
    <source>
        <dbReference type="ARBA" id="ARBA00004141"/>
    </source>
</evidence>
<keyword evidence="7" id="KW-1185">Reference proteome</keyword>
<keyword evidence="2 5" id="KW-0812">Transmembrane</keyword>
<keyword evidence="4 5" id="KW-0472">Membrane</keyword>
<keyword evidence="3 5" id="KW-1133">Transmembrane helix</keyword>
<sequence length="162" mass="17465">MNWLDIVILVILALLVFRGLTQGLIKSLAGLLGLIVGVVLAGRFHESLAGSLFSFISNPDWANIVAYVAIILAVWIIFAVIAGILTRLASIVFLGWVNRLGGAVFALLMGVFIIGAALAAWAKFFGGDALTDSFMAGFLLDKFPFILSLLPSQFDTIKDFFQ</sequence>
<evidence type="ECO:0000313" key="7">
    <source>
        <dbReference type="Proteomes" id="UP001375370"/>
    </source>
</evidence>
<evidence type="ECO:0000256" key="4">
    <source>
        <dbReference type="ARBA" id="ARBA00023136"/>
    </source>
</evidence>
<feature type="transmembrane region" description="Helical" evidence="5">
    <location>
        <begin position="6"/>
        <end position="21"/>
    </location>
</feature>
<feature type="transmembrane region" description="Helical" evidence="5">
    <location>
        <begin position="100"/>
        <end position="122"/>
    </location>
</feature>
<feature type="transmembrane region" description="Helical" evidence="5">
    <location>
        <begin position="28"/>
        <end position="44"/>
    </location>
</feature>
<dbReference type="RefSeq" id="WP_338738235.1">
    <property type="nucleotide sequence ID" value="NZ_CP146612.1"/>
</dbReference>
<dbReference type="Pfam" id="PF02674">
    <property type="entry name" value="Colicin_V"/>
    <property type="match status" value="1"/>
</dbReference>
<proteinExistence type="predicted"/>
<dbReference type="Proteomes" id="UP001375370">
    <property type="component" value="Chromosome"/>
</dbReference>
<reference evidence="6 7" key="1">
    <citation type="submission" date="2024-03" db="EMBL/GenBank/DDBJ databases">
        <title>A Dehalogenimonas Isolated from Estuarine Sediments Dihaloeliminates Chlorinated Alkanes.</title>
        <authorList>
            <person name="Yang Y."/>
            <person name="Wang H."/>
        </authorList>
    </citation>
    <scope>NUCLEOTIDE SEQUENCE [LARGE SCALE GENOMIC DNA]</scope>
    <source>
        <strain evidence="6 7">W</strain>
    </source>
</reference>
<protein>
    <submittedName>
        <fullName evidence="6">CvpA family protein</fullName>
    </submittedName>
</protein>
<dbReference type="EMBL" id="CP146612">
    <property type="protein sequence ID" value="WWX25752.1"/>
    <property type="molecule type" value="Genomic_DNA"/>
</dbReference>
<feature type="transmembrane region" description="Helical" evidence="5">
    <location>
        <begin position="64"/>
        <end position="88"/>
    </location>
</feature>
<evidence type="ECO:0000256" key="2">
    <source>
        <dbReference type="ARBA" id="ARBA00022692"/>
    </source>
</evidence>
<accession>A0ABZ2J4B8</accession>
<dbReference type="PANTHER" id="PTHR37306:SF1">
    <property type="entry name" value="COLICIN V PRODUCTION PROTEIN"/>
    <property type="match status" value="1"/>
</dbReference>
<organism evidence="6 7">
    <name type="scientific">Candidatus Dehalogenimonas loeffleri</name>
    <dbReference type="NCBI Taxonomy" id="3127115"/>
    <lineage>
        <taxon>Bacteria</taxon>
        <taxon>Bacillati</taxon>
        <taxon>Chloroflexota</taxon>
        <taxon>Dehalococcoidia</taxon>
        <taxon>Dehalococcoidales</taxon>
        <taxon>Dehalococcoidaceae</taxon>
        <taxon>Dehalogenimonas</taxon>
    </lineage>
</organism>
<comment type="subcellular location">
    <subcellularLocation>
        <location evidence="1">Membrane</location>
        <topology evidence="1">Multi-pass membrane protein</topology>
    </subcellularLocation>
</comment>
<dbReference type="InterPro" id="IPR003825">
    <property type="entry name" value="Colicin-V_CvpA"/>
</dbReference>
<dbReference type="PANTHER" id="PTHR37306">
    <property type="entry name" value="COLICIN V PRODUCTION PROTEIN"/>
    <property type="match status" value="1"/>
</dbReference>
<evidence type="ECO:0000256" key="5">
    <source>
        <dbReference type="SAM" id="Phobius"/>
    </source>
</evidence>
<gene>
    <name evidence="6" type="ORF">V8247_01925</name>
</gene>
<evidence type="ECO:0000256" key="3">
    <source>
        <dbReference type="ARBA" id="ARBA00022989"/>
    </source>
</evidence>